<dbReference type="Gene3D" id="3.10.105.10">
    <property type="entry name" value="Dipeptide-binding Protein, Domain 3"/>
    <property type="match status" value="1"/>
</dbReference>
<dbReference type="GO" id="GO:0043190">
    <property type="term" value="C:ATP-binding cassette (ABC) transporter complex"/>
    <property type="evidence" value="ECO:0007669"/>
    <property type="project" value="InterPro"/>
</dbReference>
<accession>A0A2W7P8B7</accession>
<dbReference type="GO" id="GO:1904680">
    <property type="term" value="F:peptide transmembrane transporter activity"/>
    <property type="evidence" value="ECO:0007669"/>
    <property type="project" value="TreeGrafter"/>
</dbReference>
<dbReference type="InterPro" id="IPR030678">
    <property type="entry name" value="Peptide/Ni-bd"/>
</dbReference>
<evidence type="ECO:0000313" key="6">
    <source>
        <dbReference type="Proteomes" id="UP000248916"/>
    </source>
</evidence>
<evidence type="ECO:0000313" key="5">
    <source>
        <dbReference type="EMBL" id="PZX19642.1"/>
    </source>
</evidence>
<dbReference type="Pfam" id="PF00496">
    <property type="entry name" value="SBP_bac_5"/>
    <property type="match status" value="1"/>
</dbReference>
<dbReference type="GO" id="GO:0030288">
    <property type="term" value="C:outer membrane-bounded periplasmic space"/>
    <property type="evidence" value="ECO:0007669"/>
    <property type="project" value="TreeGrafter"/>
</dbReference>
<dbReference type="PIRSF" id="PIRSF002741">
    <property type="entry name" value="MppA"/>
    <property type="match status" value="1"/>
</dbReference>
<dbReference type="PANTHER" id="PTHR30290:SF64">
    <property type="entry name" value="ABC TRANSPORTER PERIPLASMIC BINDING PROTEIN"/>
    <property type="match status" value="1"/>
</dbReference>
<dbReference type="SUPFAM" id="SSF53850">
    <property type="entry name" value="Periplasmic binding protein-like II"/>
    <property type="match status" value="1"/>
</dbReference>
<evidence type="ECO:0000259" key="4">
    <source>
        <dbReference type="Pfam" id="PF00496"/>
    </source>
</evidence>
<dbReference type="RefSeq" id="WP_111535327.1">
    <property type="nucleotide sequence ID" value="NZ_QKZL01000001.1"/>
</dbReference>
<evidence type="ECO:0000256" key="2">
    <source>
        <dbReference type="ARBA" id="ARBA00005695"/>
    </source>
</evidence>
<protein>
    <submittedName>
        <fullName evidence="5">Microcin C transport system substrate-binding protein</fullName>
    </submittedName>
</protein>
<dbReference type="CDD" id="cd08497">
    <property type="entry name" value="MbnE-like"/>
    <property type="match status" value="1"/>
</dbReference>
<organism evidence="5 6">
    <name type="scientific">Palleronia aestuarii</name>
    <dbReference type="NCBI Taxonomy" id="568105"/>
    <lineage>
        <taxon>Bacteria</taxon>
        <taxon>Pseudomonadati</taxon>
        <taxon>Pseudomonadota</taxon>
        <taxon>Alphaproteobacteria</taxon>
        <taxon>Rhodobacterales</taxon>
        <taxon>Roseobacteraceae</taxon>
        <taxon>Palleronia</taxon>
    </lineage>
</organism>
<comment type="caution">
    <text evidence="5">The sequence shown here is derived from an EMBL/GenBank/DDBJ whole genome shotgun (WGS) entry which is preliminary data.</text>
</comment>
<dbReference type="AlphaFoldDB" id="A0A2W7P8B7"/>
<dbReference type="GO" id="GO:0015833">
    <property type="term" value="P:peptide transport"/>
    <property type="evidence" value="ECO:0007669"/>
    <property type="project" value="TreeGrafter"/>
</dbReference>
<dbReference type="OrthoDB" id="9803988at2"/>
<keyword evidence="3" id="KW-0732">Signal</keyword>
<feature type="domain" description="Solute-binding protein family 5" evidence="4">
    <location>
        <begin position="125"/>
        <end position="537"/>
    </location>
</feature>
<dbReference type="InterPro" id="IPR000914">
    <property type="entry name" value="SBP_5_dom"/>
</dbReference>
<evidence type="ECO:0000256" key="1">
    <source>
        <dbReference type="ARBA" id="ARBA00004418"/>
    </source>
</evidence>
<gene>
    <name evidence="5" type="ORF">LX81_00099</name>
</gene>
<dbReference type="Gene3D" id="3.40.190.10">
    <property type="entry name" value="Periplasmic binding protein-like II"/>
    <property type="match status" value="1"/>
</dbReference>
<proteinExistence type="inferred from homology"/>
<keyword evidence="6" id="KW-1185">Reference proteome</keyword>
<name>A0A2W7P8B7_9RHOB</name>
<reference evidence="5 6" key="1">
    <citation type="submission" date="2018-06" db="EMBL/GenBank/DDBJ databases">
        <title>Genomic Encyclopedia of Archaeal and Bacterial Type Strains, Phase II (KMG-II): from individual species to whole genera.</title>
        <authorList>
            <person name="Goeker M."/>
        </authorList>
    </citation>
    <scope>NUCLEOTIDE SEQUENCE [LARGE SCALE GENOMIC DNA]</scope>
    <source>
        <strain evidence="5 6">DSM 22009</strain>
    </source>
</reference>
<dbReference type="EMBL" id="QKZL01000001">
    <property type="protein sequence ID" value="PZX19642.1"/>
    <property type="molecule type" value="Genomic_DNA"/>
</dbReference>
<comment type="subcellular location">
    <subcellularLocation>
        <location evidence="1">Periplasm</location>
    </subcellularLocation>
</comment>
<sequence>MIHALPAARTISLGRTGGVLACCLLILAPGIEAGAQEASDETLNTSHGYSNFGELKYGPDAVLDYVNPDAPKGGEFSTWSIGNFDTFNPYARAGRYETYSASVGAGEYIMTSTADDPYAAYCYLCTTVEWPDDLSYVIFNLREDVTFQDGTPMTAEDIAFSHKLILEQAIPEYRERVGAYFESVEVLGPYRIRFDFTDSAPMRDRVTMAGGTPAWSKTWFEETETRLDESSTAPFMSTGPYVLDSVDWNRQVVYAKNPDYWGEDLPINTGRNNFDRIRVEYFADSSAALEAFKAGEYLFRIESDPADWNTNYNFRALNQGYVVREEIPDGSVAPRLSWVFNLNREKWQDPRVRRAISMMFNFAWSNQTLYYGAYAQPVSFWTGTDLAAEGLPSEEERVLLDPLVEQGLLEESVVADPVPLPVEHDASTSRPSRKILREATALLEEAGWEIGPNGTRQKDGRPLDLTILQFDPRYDKVILPFIENLGLLGISGKLERVDTTQYVQRRQDDAFDLTTQGFQMDFEPSDALRQWYGSQTADTSSRNLMRLKSEAVDDLITDIVAADTLDTLRPGVKALDRVLRHIGFDIPLYYNPVTWLAYYDVYSHPEELPPLAVGALDFWWYDEERAQELRSAGAF</sequence>
<comment type="similarity">
    <text evidence="2">Belongs to the bacterial solute-binding protein 5 family.</text>
</comment>
<dbReference type="PANTHER" id="PTHR30290">
    <property type="entry name" value="PERIPLASMIC BINDING COMPONENT OF ABC TRANSPORTER"/>
    <property type="match status" value="1"/>
</dbReference>
<dbReference type="Proteomes" id="UP000248916">
    <property type="component" value="Unassembled WGS sequence"/>
</dbReference>
<dbReference type="GO" id="GO:0042884">
    <property type="term" value="P:microcin transport"/>
    <property type="evidence" value="ECO:0007669"/>
    <property type="project" value="TreeGrafter"/>
</dbReference>
<dbReference type="InterPro" id="IPR039424">
    <property type="entry name" value="SBP_5"/>
</dbReference>
<evidence type="ECO:0000256" key="3">
    <source>
        <dbReference type="ARBA" id="ARBA00022729"/>
    </source>
</evidence>